<organism evidence="1">
    <name type="scientific">hydrothermal vent metagenome</name>
    <dbReference type="NCBI Taxonomy" id="652676"/>
    <lineage>
        <taxon>unclassified sequences</taxon>
        <taxon>metagenomes</taxon>
        <taxon>ecological metagenomes</taxon>
    </lineage>
</organism>
<proteinExistence type="predicted"/>
<dbReference type="AlphaFoldDB" id="A0A1W1D1U9"/>
<protein>
    <recommendedName>
        <fullName evidence="2">Lipoprotein</fullName>
    </recommendedName>
</protein>
<sequence length="208" mass="22221">MNKKPLIKLMATSLIASAFFVGCGSSSNGNSNGASSNNENQMANIPYLRENHANYVAHGSQATPAPTKDASKKSIDWIISATSTEGATKLAEHINIMTGKLKAADTPRAFDKVFIMESYMKLNGFYTTAVERDGTTVVISKNATTDCAYKVISAHSDIVGGDFFAQGIINIDHSAEGEQILASSACDSVRADLTKYIAEKHRTGMGMN</sequence>
<dbReference type="EMBL" id="FPHM01000322">
    <property type="protein sequence ID" value="SFV71872.1"/>
    <property type="molecule type" value="Genomic_DNA"/>
</dbReference>
<evidence type="ECO:0008006" key="2">
    <source>
        <dbReference type="Google" id="ProtNLM"/>
    </source>
</evidence>
<dbReference type="PROSITE" id="PS51257">
    <property type="entry name" value="PROKAR_LIPOPROTEIN"/>
    <property type="match status" value="1"/>
</dbReference>
<reference evidence="1" key="1">
    <citation type="submission" date="2016-10" db="EMBL/GenBank/DDBJ databases">
        <authorList>
            <person name="de Groot N.N."/>
        </authorList>
    </citation>
    <scope>NUCLEOTIDE SEQUENCE</scope>
</reference>
<evidence type="ECO:0000313" key="1">
    <source>
        <dbReference type="EMBL" id="SFV71872.1"/>
    </source>
</evidence>
<gene>
    <name evidence="1" type="ORF">MNB_SV-13-228</name>
</gene>
<name>A0A1W1D1U9_9ZZZZ</name>
<accession>A0A1W1D1U9</accession>